<sequence length="152" mass="17628">MEISFAFVNQTDTDLTEYETLFSQIIETALTILHIDDDVELSCIIVDNNAIWQINRDYRQIDRPTDVISFALEDQPDVLPEGMPRELGDIFISLEKASEQAESYGHSFHREFCFLFTHGLLHLLGYDHMEKQEAEVMFGLQEEILNAQKITR</sequence>
<protein>
    <recommendedName>
        <fullName evidence="9">Endoribonuclease YbeY</fullName>
        <ecNumber evidence="9">3.1.-.-</ecNumber>
    </recommendedName>
</protein>
<feature type="binding site" evidence="9">
    <location>
        <position position="122"/>
    </location>
    <ligand>
        <name>Zn(2+)</name>
        <dbReference type="ChEBI" id="CHEBI:29105"/>
        <note>catalytic</note>
    </ligand>
</feature>
<comment type="function">
    <text evidence="9">Single strand-specific metallo-endoribonuclease involved in late-stage 70S ribosome quality control and in maturation of the 3' terminus of the 16S rRNA.</text>
</comment>
<dbReference type="PANTHER" id="PTHR46986">
    <property type="entry name" value="ENDORIBONUCLEASE YBEY, CHLOROPLASTIC"/>
    <property type="match status" value="1"/>
</dbReference>
<feature type="binding site" evidence="9">
    <location>
        <position position="128"/>
    </location>
    <ligand>
        <name>Zn(2+)</name>
        <dbReference type="ChEBI" id="CHEBI:29105"/>
        <note>catalytic</note>
    </ligand>
</feature>
<dbReference type="InterPro" id="IPR020549">
    <property type="entry name" value="YbeY_CS"/>
</dbReference>
<gene>
    <name evidence="9 10" type="primary">ybeY</name>
    <name evidence="10" type="ORF">IAD15_10100</name>
</gene>
<keyword evidence="3 9" id="KW-0698">rRNA processing</keyword>
<dbReference type="Gene3D" id="3.40.390.30">
    <property type="entry name" value="Metalloproteases ('zincins'), catalytic domain"/>
    <property type="match status" value="1"/>
</dbReference>
<dbReference type="InterPro" id="IPR023091">
    <property type="entry name" value="MetalPrtase_cat_dom_sf_prd"/>
</dbReference>
<dbReference type="GO" id="GO:0004521">
    <property type="term" value="F:RNA endonuclease activity"/>
    <property type="evidence" value="ECO:0007669"/>
    <property type="project" value="UniProtKB-UniRule"/>
</dbReference>
<evidence type="ECO:0000256" key="8">
    <source>
        <dbReference type="ARBA" id="ARBA00022833"/>
    </source>
</evidence>
<dbReference type="GO" id="GO:0008270">
    <property type="term" value="F:zinc ion binding"/>
    <property type="evidence" value="ECO:0007669"/>
    <property type="project" value="UniProtKB-UniRule"/>
</dbReference>
<dbReference type="PROSITE" id="PS01306">
    <property type="entry name" value="UPF0054"/>
    <property type="match status" value="1"/>
</dbReference>
<organism evidence="10 11">
    <name type="scientific">Candidatus Fimiplasma intestinipullorum</name>
    <dbReference type="NCBI Taxonomy" id="2840825"/>
    <lineage>
        <taxon>Bacteria</taxon>
        <taxon>Bacillati</taxon>
        <taxon>Bacillota</taxon>
        <taxon>Clostridia</taxon>
        <taxon>Eubacteriales</taxon>
        <taxon>Candidatus Fimiplasma</taxon>
    </lineage>
</organism>
<evidence type="ECO:0000256" key="1">
    <source>
        <dbReference type="ARBA" id="ARBA00010875"/>
    </source>
</evidence>
<keyword evidence="8 9" id="KW-0862">Zinc</keyword>
<dbReference type="SUPFAM" id="SSF55486">
    <property type="entry name" value="Metalloproteases ('zincins'), catalytic domain"/>
    <property type="match status" value="1"/>
</dbReference>
<dbReference type="NCBIfam" id="TIGR00043">
    <property type="entry name" value="rRNA maturation RNase YbeY"/>
    <property type="match status" value="1"/>
</dbReference>
<keyword evidence="2 9" id="KW-0690">Ribosome biogenesis</keyword>
<reference evidence="10" key="1">
    <citation type="submission" date="2020-10" db="EMBL/GenBank/DDBJ databases">
        <authorList>
            <person name="Gilroy R."/>
        </authorList>
    </citation>
    <scope>NUCLEOTIDE SEQUENCE</scope>
    <source>
        <strain evidence="10">CHK195-11698</strain>
    </source>
</reference>
<comment type="similarity">
    <text evidence="1 9">Belongs to the endoribonuclease YbeY family.</text>
</comment>
<keyword evidence="7 9" id="KW-0378">Hydrolase</keyword>
<evidence type="ECO:0000256" key="9">
    <source>
        <dbReference type="HAMAP-Rule" id="MF_00009"/>
    </source>
</evidence>
<evidence type="ECO:0000256" key="5">
    <source>
        <dbReference type="ARBA" id="ARBA00022723"/>
    </source>
</evidence>
<dbReference type="Proteomes" id="UP000824175">
    <property type="component" value="Unassembled WGS sequence"/>
</dbReference>
<evidence type="ECO:0000313" key="11">
    <source>
        <dbReference type="Proteomes" id="UP000824175"/>
    </source>
</evidence>
<evidence type="ECO:0000313" key="10">
    <source>
        <dbReference type="EMBL" id="HIU14402.1"/>
    </source>
</evidence>
<evidence type="ECO:0000256" key="7">
    <source>
        <dbReference type="ARBA" id="ARBA00022801"/>
    </source>
</evidence>
<dbReference type="Pfam" id="PF02130">
    <property type="entry name" value="YbeY"/>
    <property type="match status" value="1"/>
</dbReference>
<dbReference type="GO" id="GO:0005737">
    <property type="term" value="C:cytoplasm"/>
    <property type="evidence" value="ECO:0007669"/>
    <property type="project" value="UniProtKB-SubCell"/>
</dbReference>
<dbReference type="PANTHER" id="PTHR46986:SF1">
    <property type="entry name" value="ENDORIBONUCLEASE YBEY, CHLOROPLASTIC"/>
    <property type="match status" value="1"/>
</dbReference>
<dbReference type="EC" id="3.1.-.-" evidence="9"/>
<evidence type="ECO:0000256" key="6">
    <source>
        <dbReference type="ARBA" id="ARBA00022759"/>
    </source>
</evidence>
<reference evidence="10" key="2">
    <citation type="journal article" date="2021" name="PeerJ">
        <title>Extensive microbial diversity within the chicken gut microbiome revealed by metagenomics and culture.</title>
        <authorList>
            <person name="Gilroy R."/>
            <person name="Ravi A."/>
            <person name="Getino M."/>
            <person name="Pursley I."/>
            <person name="Horton D.L."/>
            <person name="Alikhan N.F."/>
            <person name="Baker D."/>
            <person name="Gharbi K."/>
            <person name="Hall N."/>
            <person name="Watson M."/>
            <person name="Adriaenssens E.M."/>
            <person name="Foster-Nyarko E."/>
            <person name="Jarju S."/>
            <person name="Secka A."/>
            <person name="Antonio M."/>
            <person name="Oren A."/>
            <person name="Chaudhuri R.R."/>
            <person name="La Ragione R."/>
            <person name="Hildebrand F."/>
            <person name="Pallen M.J."/>
        </authorList>
    </citation>
    <scope>NUCLEOTIDE SEQUENCE</scope>
    <source>
        <strain evidence="10">CHK195-11698</strain>
    </source>
</reference>
<feature type="binding site" evidence="9">
    <location>
        <position position="118"/>
    </location>
    <ligand>
        <name>Zn(2+)</name>
        <dbReference type="ChEBI" id="CHEBI:29105"/>
        <note>catalytic</note>
    </ligand>
</feature>
<dbReference type="AlphaFoldDB" id="A0A9D1HPG0"/>
<comment type="cofactor">
    <cofactor evidence="9">
        <name>Zn(2+)</name>
        <dbReference type="ChEBI" id="CHEBI:29105"/>
    </cofactor>
    <text evidence="9">Binds 1 zinc ion.</text>
</comment>
<dbReference type="EMBL" id="DVMJ01000088">
    <property type="protein sequence ID" value="HIU14402.1"/>
    <property type="molecule type" value="Genomic_DNA"/>
</dbReference>
<proteinExistence type="inferred from homology"/>
<dbReference type="GO" id="GO:0004222">
    <property type="term" value="F:metalloendopeptidase activity"/>
    <property type="evidence" value="ECO:0007669"/>
    <property type="project" value="InterPro"/>
</dbReference>
<keyword evidence="9" id="KW-0963">Cytoplasm</keyword>
<name>A0A9D1HPG0_9FIRM</name>
<dbReference type="InterPro" id="IPR002036">
    <property type="entry name" value="YbeY"/>
</dbReference>
<comment type="subcellular location">
    <subcellularLocation>
        <location evidence="9">Cytoplasm</location>
    </subcellularLocation>
</comment>
<evidence type="ECO:0000256" key="2">
    <source>
        <dbReference type="ARBA" id="ARBA00022517"/>
    </source>
</evidence>
<keyword evidence="6 9" id="KW-0255">Endonuclease</keyword>
<dbReference type="GO" id="GO:0006364">
    <property type="term" value="P:rRNA processing"/>
    <property type="evidence" value="ECO:0007669"/>
    <property type="project" value="UniProtKB-UniRule"/>
</dbReference>
<accession>A0A9D1HPG0</accession>
<dbReference type="HAMAP" id="MF_00009">
    <property type="entry name" value="Endoribonucl_YbeY"/>
    <property type="match status" value="1"/>
</dbReference>
<comment type="caution">
    <text evidence="10">The sequence shown here is derived from an EMBL/GenBank/DDBJ whole genome shotgun (WGS) entry which is preliminary data.</text>
</comment>
<keyword evidence="4 9" id="KW-0540">Nuclease</keyword>
<keyword evidence="5 9" id="KW-0479">Metal-binding</keyword>
<evidence type="ECO:0000256" key="3">
    <source>
        <dbReference type="ARBA" id="ARBA00022552"/>
    </source>
</evidence>
<evidence type="ECO:0000256" key="4">
    <source>
        <dbReference type="ARBA" id="ARBA00022722"/>
    </source>
</evidence>